<protein>
    <submittedName>
        <fullName evidence="1">DNA repair protein rad50</fullName>
    </submittedName>
</protein>
<dbReference type="Proteomes" id="UP001626550">
    <property type="component" value="Unassembled WGS sequence"/>
</dbReference>
<name>A0ABD2QAE9_9PLAT</name>
<comment type="caution">
    <text evidence="1">The sequence shown here is derived from an EMBL/GenBank/DDBJ whole genome shotgun (WGS) entry which is preliminary data.</text>
</comment>
<keyword evidence="2" id="KW-1185">Reference proteome</keyword>
<dbReference type="Pfam" id="PF13558">
    <property type="entry name" value="SbcC_Walker_B"/>
    <property type="match status" value="1"/>
</dbReference>
<proteinExistence type="predicted"/>
<organism evidence="1 2">
    <name type="scientific">Cichlidogyrus casuarinus</name>
    <dbReference type="NCBI Taxonomy" id="1844966"/>
    <lineage>
        <taxon>Eukaryota</taxon>
        <taxon>Metazoa</taxon>
        <taxon>Spiralia</taxon>
        <taxon>Lophotrochozoa</taxon>
        <taxon>Platyhelminthes</taxon>
        <taxon>Monogenea</taxon>
        <taxon>Monopisthocotylea</taxon>
        <taxon>Dactylogyridea</taxon>
        <taxon>Ancyrocephalidae</taxon>
        <taxon>Cichlidogyrus</taxon>
    </lineage>
</organism>
<sequence>MTELSREMKSLGQCVEFDQQKGNSFMDRLRNLTEQEERLLGEKRERSTKLTQFKAQLAILARDMKQKYSTAETEFHEMTCQFQVSSMASVDLDRYYQALDKAITSYHVRKIKEINEILRELWRVTYRGDDIDYVELVTEEEASGQGLSKTRRSYNYRVVMVKQSLRLGYVTRLDMRNRCSAGQKVLASLLIRLALSEVFCINCGVMALDEPTTNLDRENIESLAFALVQ</sequence>
<gene>
    <name evidence="1" type="primary">RAD50_3</name>
    <name evidence="1" type="ORF">Ciccas_004819</name>
</gene>
<dbReference type="AlphaFoldDB" id="A0ABD2QAE9"/>
<dbReference type="SUPFAM" id="SSF52540">
    <property type="entry name" value="P-loop containing nucleoside triphosphate hydrolases"/>
    <property type="match status" value="1"/>
</dbReference>
<reference evidence="1 2" key="1">
    <citation type="submission" date="2024-11" db="EMBL/GenBank/DDBJ databases">
        <title>Adaptive evolution of stress response genes in parasites aligns with host niche diversity.</title>
        <authorList>
            <person name="Hahn C."/>
            <person name="Resl P."/>
        </authorList>
    </citation>
    <scope>NUCLEOTIDE SEQUENCE [LARGE SCALE GENOMIC DNA]</scope>
    <source>
        <strain evidence="1">EGGRZ-B1_66</strain>
        <tissue evidence="1">Body</tissue>
    </source>
</reference>
<dbReference type="InterPro" id="IPR027417">
    <property type="entry name" value="P-loop_NTPase"/>
</dbReference>
<dbReference type="EMBL" id="JBJKFK010000523">
    <property type="protein sequence ID" value="KAL3316539.1"/>
    <property type="molecule type" value="Genomic_DNA"/>
</dbReference>
<dbReference type="Gene3D" id="3.40.50.300">
    <property type="entry name" value="P-loop containing nucleotide triphosphate hydrolases"/>
    <property type="match status" value="1"/>
</dbReference>
<dbReference type="PANTHER" id="PTHR18867:SF12">
    <property type="entry name" value="DNA REPAIR PROTEIN RAD50"/>
    <property type="match status" value="1"/>
</dbReference>
<accession>A0ABD2QAE9</accession>
<dbReference type="PANTHER" id="PTHR18867">
    <property type="entry name" value="RAD50"/>
    <property type="match status" value="1"/>
</dbReference>
<evidence type="ECO:0000313" key="2">
    <source>
        <dbReference type="Proteomes" id="UP001626550"/>
    </source>
</evidence>
<evidence type="ECO:0000313" key="1">
    <source>
        <dbReference type="EMBL" id="KAL3316539.1"/>
    </source>
</evidence>